<dbReference type="GeneID" id="110240844"/>
<organism evidence="2 3">
    <name type="scientific">Exaiptasia diaphana</name>
    <name type="common">Tropical sea anemone</name>
    <name type="synonym">Aiptasia pulchella</name>
    <dbReference type="NCBI Taxonomy" id="2652724"/>
    <lineage>
        <taxon>Eukaryota</taxon>
        <taxon>Metazoa</taxon>
        <taxon>Cnidaria</taxon>
        <taxon>Anthozoa</taxon>
        <taxon>Hexacorallia</taxon>
        <taxon>Actiniaria</taxon>
        <taxon>Aiptasiidae</taxon>
        <taxon>Exaiptasia</taxon>
    </lineage>
</organism>
<feature type="signal peptide" evidence="1">
    <location>
        <begin position="1"/>
        <end position="22"/>
    </location>
</feature>
<keyword evidence="3" id="KW-1185">Reference proteome</keyword>
<proteinExistence type="predicted"/>
<evidence type="ECO:0000313" key="2">
    <source>
        <dbReference type="EnsemblMetazoa" id="XP_020902317.1"/>
    </source>
</evidence>
<name>A0A913XCE5_EXADI</name>
<protein>
    <submittedName>
        <fullName evidence="2">Uncharacterized protein</fullName>
    </submittedName>
</protein>
<evidence type="ECO:0000313" key="3">
    <source>
        <dbReference type="Proteomes" id="UP000887567"/>
    </source>
</evidence>
<dbReference type="OrthoDB" id="5970475at2759"/>
<reference evidence="2" key="1">
    <citation type="submission" date="2022-11" db="UniProtKB">
        <authorList>
            <consortium name="EnsemblMetazoa"/>
        </authorList>
    </citation>
    <scope>IDENTIFICATION</scope>
</reference>
<sequence length="157" mass="17010">MAIKTVFAVFLVLAGFAGMSFAGTIHLKNSKMTLTGTGTIKVNPLETFWAGIANTRRYPTILSGDLIALRLSYSSGAPRWMQCSKSSYCTTSACPGGKVMLNSKFSSCKTVVFRIRTLDKQDGQAVESGDYVALTFPYNGGKTLYCFRSSSKPCRAL</sequence>
<accession>A0A913XCE5</accession>
<evidence type="ECO:0000256" key="1">
    <source>
        <dbReference type="SAM" id="SignalP"/>
    </source>
</evidence>
<feature type="chain" id="PRO_5038069265" evidence="1">
    <location>
        <begin position="23"/>
        <end position="157"/>
    </location>
</feature>
<dbReference type="EnsemblMetazoa" id="XM_021046658.2">
    <property type="protein sequence ID" value="XP_020902317.1"/>
    <property type="gene ID" value="LOC110240844"/>
</dbReference>
<keyword evidence="1" id="KW-0732">Signal</keyword>
<dbReference type="Proteomes" id="UP000887567">
    <property type="component" value="Unplaced"/>
</dbReference>
<dbReference type="KEGG" id="epa:110240844"/>
<dbReference type="AlphaFoldDB" id="A0A913XCE5"/>
<dbReference type="RefSeq" id="XP_020902317.1">
    <property type="nucleotide sequence ID" value="XM_021046658.2"/>
</dbReference>